<name>A0A0F3MKD7_9RICK</name>
<evidence type="ECO:0000256" key="5">
    <source>
        <dbReference type="ARBA" id="ARBA00023244"/>
    </source>
</evidence>
<evidence type="ECO:0000256" key="6">
    <source>
        <dbReference type="ARBA" id="ARBA00024536"/>
    </source>
</evidence>
<feature type="binding site" evidence="7">
    <location>
        <position position="194"/>
    </location>
    <ligand>
        <name>Fe(2+)</name>
        <dbReference type="ChEBI" id="CHEBI:29033"/>
    </ligand>
</feature>
<dbReference type="SUPFAM" id="SSF53800">
    <property type="entry name" value="Chelatase"/>
    <property type="match status" value="1"/>
</dbReference>
<evidence type="ECO:0000256" key="1">
    <source>
        <dbReference type="ARBA" id="ARBA00007718"/>
    </source>
</evidence>
<accession>A0A0F3MKD7</accession>
<comment type="caution">
    <text evidence="9">The sequence shown here is derived from an EMBL/GenBank/DDBJ whole genome shotgun (WGS) entry which is preliminary data.</text>
</comment>
<keyword evidence="7 8" id="KW-0963">Cytoplasm</keyword>
<evidence type="ECO:0000313" key="9">
    <source>
        <dbReference type="EMBL" id="KJV56101.1"/>
    </source>
</evidence>
<comment type="similarity">
    <text evidence="1 7 8">Belongs to the ferrochelatase family.</text>
</comment>
<evidence type="ECO:0000256" key="2">
    <source>
        <dbReference type="ARBA" id="ARBA00023004"/>
    </source>
</evidence>
<evidence type="ECO:0000256" key="3">
    <source>
        <dbReference type="ARBA" id="ARBA00023133"/>
    </source>
</evidence>
<dbReference type="NCBIfam" id="TIGR00109">
    <property type="entry name" value="hemH"/>
    <property type="match status" value="1"/>
</dbReference>
<evidence type="ECO:0000313" key="10">
    <source>
        <dbReference type="Proteomes" id="UP000033616"/>
    </source>
</evidence>
<comment type="catalytic activity">
    <reaction evidence="6">
        <text>Fe-coproporphyrin III + 2 H(+) = coproporphyrin III + Fe(2+)</text>
        <dbReference type="Rhea" id="RHEA:49572"/>
        <dbReference type="ChEBI" id="CHEBI:15378"/>
        <dbReference type="ChEBI" id="CHEBI:29033"/>
        <dbReference type="ChEBI" id="CHEBI:68438"/>
        <dbReference type="ChEBI" id="CHEBI:131725"/>
        <dbReference type="EC" id="4.99.1.9"/>
    </reaction>
    <physiologicalReaction direction="right-to-left" evidence="6">
        <dbReference type="Rhea" id="RHEA:49574"/>
    </physiologicalReaction>
</comment>
<keyword evidence="3 7" id="KW-0350">Heme biosynthesis</keyword>
<dbReference type="PANTHER" id="PTHR11108:SF1">
    <property type="entry name" value="FERROCHELATASE, MITOCHONDRIAL"/>
    <property type="match status" value="1"/>
</dbReference>
<keyword evidence="10" id="KW-1185">Reference proteome</keyword>
<dbReference type="EC" id="4.98.1.1" evidence="7 8"/>
<protein>
    <recommendedName>
        <fullName evidence="7 8">Ferrochelatase</fullName>
        <ecNumber evidence="7 8">4.98.1.1</ecNumber>
    </recommendedName>
    <alternativeName>
        <fullName evidence="7">Heme synthase</fullName>
    </alternativeName>
    <alternativeName>
        <fullName evidence="7">Protoheme ferro-lyase</fullName>
    </alternativeName>
</protein>
<dbReference type="Gene3D" id="3.40.50.1400">
    <property type="match status" value="2"/>
</dbReference>
<comment type="subcellular location">
    <subcellularLocation>
        <location evidence="7 8">Cytoplasm</location>
    </subcellularLocation>
</comment>
<dbReference type="CDD" id="cd00419">
    <property type="entry name" value="Ferrochelatase_C"/>
    <property type="match status" value="1"/>
</dbReference>
<dbReference type="STRING" id="1359168.OCHUTO_0607"/>
<dbReference type="PROSITE" id="PS00534">
    <property type="entry name" value="FERROCHELATASE"/>
    <property type="match status" value="1"/>
</dbReference>
<evidence type="ECO:0000256" key="7">
    <source>
        <dbReference type="HAMAP-Rule" id="MF_00323"/>
    </source>
</evidence>
<dbReference type="UniPathway" id="UPA00252">
    <property type="reaction ID" value="UER00325"/>
</dbReference>
<dbReference type="InterPro" id="IPR001015">
    <property type="entry name" value="Ferrochelatase"/>
</dbReference>
<keyword evidence="2 7" id="KW-0408">Iron</keyword>
<dbReference type="AlphaFoldDB" id="A0A0F3MKD7"/>
<dbReference type="GO" id="GO:0005737">
    <property type="term" value="C:cytoplasm"/>
    <property type="evidence" value="ECO:0007669"/>
    <property type="project" value="UniProtKB-SubCell"/>
</dbReference>
<comment type="catalytic activity">
    <reaction evidence="7 8">
        <text>heme b + 2 H(+) = protoporphyrin IX + Fe(2+)</text>
        <dbReference type="Rhea" id="RHEA:22584"/>
        <dbReference type="ChEBI" id="CHEBI:15378"/>
        <dbReference type="ChEBI" id="CHEBI:29033"/>
        <dbReference type="ChEBI" id="CHEBI:57306"/>
        <dbReference type="ChEBI" id="CHEBI:60344"/>
        <dbReference type="EC" id="4.98.1.1"/>
    </reaction>
</comment>
<dbReference type="GO" id="GO:0004325">
    <property type="term" value="F:ferrochelatase activity"/>
    <property type="evidence" value="ECO:0007669"/>
    <property type="project" value="UniProtKB-UniRule"/>
</dbReference>
<dbReference type="InterPro" id="IPR033659">
    <property type="entry name" value="Ferrochelatase_N"/>
</dbReference>
<feature type="binding site" evidence="7">
    <location>
        <position position="274"/>
    </location>
    <ligand>
        <name>Fe(2+)</name>
        <dbReference type="ChEBI" id="CHEBI:29033"/>
    </ligand>
</feature>
<comment type="pathway">
    <text evidence="7 8">Porphyrin-containing compound metabolism; protoheme biosynthesis; protoheme from protoporphyrin-IX: step 1/1.</text>
</comment>
<evidence type="ECO:0000256" key="8">
    <source>
        <dbReference type="RuleBase" id="RU000607"/>
    </source>
</evidence>
<dbReference type="PATRIC" id="fig|1359168.3.peg.209"/>
<dbReference type="OrthoDB" id="9809741at2"/>
<dbReference type="PANTHER" id="PTHR11108">
    <property type="entry name" value="FERROCHELATASE"/>
    <property type="match status" value="1"/>
</dbReference>
<reference evidence="9 10" key="1">
    <citation type="submission" date="2015-02" db="EMBL/GenBank/DDBJ databases">
        <title>Genome Sequencing of Rickettsiales.</title>
        <authorList>
            <person name="Daugherty S.C."/>
            <person name="Su Q."/>
            <person name="Abolude K."/>
            <person name="Beier-Sexton M."/>
            <person name="Carlyon J.A."/>
            <person name="Carter R."/>
            <person name="Day N.P."/>
            <person name="Dumler S.J."/>
            <person name="Dyachenko V."/>
            <person name="Godinez A."/>
            <person name="Kurtti T.J."/>
            <person name="Lichay M."/>
            <person name="Mullins K.E."/>
            <person name="Ott S."/>
            <person name="Pappas-Brown V."/>
            <person name="Paris D.H."/>
            <person name="Patel P."/>
            <person name="Richards A.L."/>
            <person name="Sadzewicz L."/>
            <person name="Sears K."/>
            <person name="Seidman D."/>
            <person name="Sengamalay N."/>
            <person name="Stenos J."/>
            <person name="Tallon L.J."/>
            <person name="Vincent G."/>
            <person name="Fraser C.M."/>
            <person name="Munderloh U."/>
            <person name="Dunning-Hotopp J.C."/>
        </authorList>
    </citation>
    <scope>NUCLEOTIDE SEQUENCE [LARGE SCALE GENOMIC DNA]</scope>
    <source>
        <strain evidence="9 10">Fuller</strain>
    </source>
</reference>
<dbReference type="Proteomes" id="UP000033616">
    <property type="component" value="Unassembled WGS sequence"/>
</dbReference>
<dbReference type="Pfam" id="PF00762">
    <property type="entry name" value="Ferrochelatase"/>
    <property type="match status" value="1"/>
</dbReference>
<dbReference type="InterPro" id="IPR033644">
    <property type="entry name" value="Ferrochelatase_C"/>
</dbReference>
<sequence length="344" mass="39148">MSKKNKTAIVLLNLGGPDKISEVKQFLFNLFYDKYIIQLSNPWRFLLAKAISLIRNKSSQKLYEKIGGKSPILPQTILQSEALRATLKNKLLHPYEVFVAMRHWSPMINEVVLQIKEYQPEKVILLPLYPQFSISTTLSAIEEFKNSLLRNNFDLLVKTVCCYPVNTALVDGYSNIIKSYTNNFSNSILLFSAHGLPKKFITQGDPYQWQIEISVQSIVKKLNVEGLNWKISYQSKIGPLEWLKPDTKSEIIYAAKNKKNIIIVPISFVSEHVETLVELDIEYSDIAKNYGVSYCRIKTLGVDSFFIDGLADLTLKAIDSNNDVISGSCGRICPQKFIQCIHKN</sequence>
<keyword evidence="5 7" id="KW-0627">Porphyrin biosynthesis</keyword>
<keyword evidence="4 7" id="KW-0456">Lyase</keyword>
<comment type="function">
    <text evidence="7 8">Catalyzes the ferrous insertion into protoporphyrin IX.</text>
</comment>
<organism evidence="9 10">
    <name type="scientific">Orientia chuto str. Dubai</name>
    <dbReference type="NCBI Taxonomy" id="1359168"/>
    <lineage>
        <taxon>Bacteria</taxon>
        <taxon>Pseudomonadati</taxon>
        <taxon>Pseudomonadota</taxon>
        <taxon>Alphaproteobacteria</taxon>
        <taxon>Rickettsiales</taxon>
        <taxon>Rickettsiaceae</taxon>
        <taxon>Rickettsieae</taxon>
        <taxon>Orientia</taxon>
    </lineage>
</organism>
<keyword evidence="7" id="KW-0479">Metal-binding</keyword>
<evidence type="ECO:0000256" key="4">
    <source>
        <dbReference type="ARBA" id="ARBA00023239"/>
    </source>
</evidence>
<proteinExistence type="inferred from homology"/>
<dbReference type="HAMAP" id="MF_00323">
    <property type="entry name" value="Ferrochelatase"/>
    <property type="match status" value="1"/>
</dbReference>
<dbReference type="GO" id="GO:0006783">
    <property type="term" value="P:heme biosynthetic process"/>
    <property type="evidence" value="ECO:0007669"/>
    <property type="project" value="UniProtKB-UniRule"/>
</dbReference>
<gene>
    <name evidence="7 9" type="primary">hemH</name>
    <name evidence="9" type="ORF">OCHUTO_0607</name>
</gene>
<dbReference type="CDD" id="cd03411">
    <property type="entry name" value="Ferrochelatase_N"/>
    <property type="match status" value="1"/>
</dbReference>
<dbReference type="GO" id="GO:0046872">
    <property type="term" value="F:metal ion binding"/>
    <property type="evidence" value="ECO:0007669"/>
    <property type="project" value="UniProtKB-KW"/>
</dbReference>
<dbReference type="InterPro" id="IPR019772">
    <property type="entry name" value="Ferrochelatase_AS"/>
</dbReference>
<dbReference type="EMBL" id="LANP01000013">
    <property type="protein sequence ID" value="KJV56101.1"/>
    <property type="molecule type" value="Genomic_DNA"/>
</dbReference>